<reference evidence="2 3" key="1">
    <citation type="submission" date="2020-04" db="EMBL/GenBank/DDBJ databases">
        <authorList>
            <person name="Alioto T."/>
            <person name="Alioto T."/>
            <person name="Gomez Garrido J."/>
        </authorList>
    </citation>
    <scope>NUCLEOTIDE SEQUENCE [LARGE SCALE GENOMIC DNA]</scope>
</reference>
<keyword evidence="3" id="KW-1185">Reference proteome</keyword>
<name>A0A8S1CSD6_9INSE</name>
<dbReference type="EMBL" id="CADEPI010000069">
    <property type="protein sequence ID" value="CAB3372140.1"/>
    <property type="molecule type" value="Genomic_DNA"/>
</dbReference>
<organism evidence="2 3">
    <name type="scientific">Cloeon dipterum</name>
    <dbReference type="NCBI Taxonomy" id="197152"/>
    <lineage>
        <taxon>Eukaryota</taxon>
        <taxon>Metazoa</taxon>
        <taxon>Ecdysozoa</taxon>
        <taxon>Arthropoda</taxon>
        <taxon>Hexapoda</taxon>
        <taxon>Insecta</taxon>
        <taxon>Pterygota</taxon>
        <taxon>Palaeoptera</taxon>
        <taxon>Ephemeroptera</taxon>
        <taxon>Pisciforma</taxon>
        <taxon>Baetidae</taxon>
        <taxon>Cloeon</taxon>
    </lineage>
</organism>
<comment type="caution">
    <text evidence="2">The sequence shown here is derived from an EMBL/GenBank/DDBJ whole genome shotgun (WGS) entry which is preliminary data.</text>
</comment>
<accession>A0A8S1CSD6</accession>
<evidence type="ECO:0000313" key="3">
    <source>
        <dbReference type="Proteomes" id="UP000494165"/>
    </source>
</evidence>
<dbReference type="InterPro" id="IPR028260">
    <property type="entry name" value="FAM177"/>
</dbReference>
<dbReference type="AlphaFoldDB" id="A0A8S1CSD6"/>
<evidence type="ECO:0000313" key="2">
    <source>
        <dbReference type="EMBL" id="CAB3372140.1"/>
    </source>
</evidence>
<dbReference type="Proteomes" id="UP000494165">
    <property type="component" value="Unassembled WGS sequence"/>
</dbReference>
<feature type="compositionally biased region" description="Basic and acidic residues" evidence="1">
    <location>
        <begin position="132"/>
        <end position="143"/>
    </location>
</feature>
<dbReference type="PANTHER" id="PTHR31206:SF1">
    <property type="entry name" value="LP10445P"/>
    <property type="match status" value="1"/>
</dbReference>
<feature type="compositionally biased region" description="Basic and acidic residues" evidence="1">
    <location>
        <begin position="157"/>
        <end position="168"/>
    </location>
</feature>
<dbReference type="Pfam" id="PF14774">
    <property type="entry name" value="FAM177"/>
    <property type="match status" value="1"/>
</dbReference>
<evidence type="ECO:0000256" key="1">
    <source>
        <dbReference type="SAM" id="MobiDB-lite"/>
    </source>
</evidence>
<dbReference type="OrthoDB" id="45963at2759"/>
<gene>
    <name evidence="2" type="ORF">CLODIP_2_CD15398</name>
</gene>
<evidence type="ECO:0008006" key="4">
    <source>
        <dbReference type="Google" id="ProtNLM"/>
    </source>
</evidence>
<sequence length="215" mass="24367">MNKLEDPIVAHQAIEPTVVSALLGDTTAECAAEGLSGAAYKISKPHRIIHCSDGIVEEFSDDEEFEVDAAPKTTPIDPSTLTWGPWLLYQTQSAGGQVLKACDYLGEGLANFFGITRPKYEYEIEEYKRTMKEEEERQRKEDLEMGGWKANAEQDEPTTKEPVEESKPKNVHCVTDAADDIETNNHTYYSKCQKYFEYSFTDRWGSTVRIFYALE</sequence>
<feature type="region of interest" description="Disordered" evidence="1">
    <location>
        <begin position="132"/>
        <end position="171"/>
    </location>
</feature>
<dbReference type="PANTHER" id="PTHR31206">
    <property type="entry name" value="LP10445P"/>
    <property type="match status" value="1"/>
</dbReference>
<proteinExistence type="predicted"/>
<protein>
    <recommendedName>
        <fullName evidence="4">Protein FAM177A1</fullName>
    </recommendedName>
</protein>